<feature type="region of interest" description="Disordered" evidence="6">
    <location>
        <begin position="1254"/>
        <end position="1281"/>
    </location>
</feature>
<evidence type="ECO:0000256" key="4">
    <source>
        <dbReference type="PROSITE-ProRule" id="PRU00207"/>
    </source>
</evidence>
<dbReference type="InterPro" id="IPR013083">
    <property type="entry name" value="Znf_RING/FYVE/PHD"/>
</dbReference>
<dbReference type="EMBL" id="JNBR01002454">
    <property type="protein sequence ID" value="OQR82441.1"/>
    <property type="molecule type" value="Genomic_DNA"/>
</dbReference>
<evidence type="ECO:0000256" key="6">
    <source>
        <dbReference type="SAM" id="MobiDB-lite"/>
    </source>
</evidence>
<feature type="compositionally biased region" description="Pro residues" evidence="6">
    <location>
        <begin position="728"/>
        <end position="758"/>
    </location>
</feature>
<reference evidence="9 10" key="1">
    <citation type="journal article" date="2014" name="Genome Biol. Evol.">
        <title>The secreted proteins of Achlya hypogyna and Thraustotheca clavata identify the ancestral oomycete secretome and reveal gene acquisitions by horizontal gene transfer.</title>
        <authorList>
            <person name="Misner I."/>
            <person name="Blouin N."/>
            <person name="Leonard G."/>
            <person name="Richards T.A."/>
            <person name="Lane C.E."/>
        </authorList>
    </citation>
    <scope>NUCLEOTIDE SEQUENCE [LARGE SCALE GENOMIC DNA]</scope>
    <source>
        <strain evidence="9 10">ATCC 48635</strain>
    </source>
</reference>
<dbReference type="GO" id="GO:0008270">
    <property type="term" value="F:zinc ion binding"/>
    <property type="evidence" value="ECO:0007669"/>
    <property type="project" value="UniProtKB-KW"/>
</dbReference>
<name>A0A1V9Y9M5_ACHHY</name>
<keyword evidence="1 4" id="KW-0479">Metal-binding</keyword>
<dbReference type="PROSITE" id="PS50145">
    <property type="entry name" value="ZF_TRAF"/>
    <property type="match status" value="1"/>
</dbReference>
<feature type="zinc finger region" description="TRAF-type" evidence="4">
    <location>
        <begin position="893"/>
        <end position="930"/>
    </location>
</feature>
<dbReference type="PROSITE" id="PS50105">
    <property type="entry name" value="SAM_DOMAIN"/>
    <property type="match status" value="1"/>
</dbReference>
<feature type="compositionally biased region" description="Polar residues" evidence="6">
    <location>
        <begin position="1108"/>
        <end position="1124"/>
    </location>
</feature>
<keyword evidence="10" id="KW-1185">Reference proteome</keyword>
<feature type="region of interest" description="Disordered" evidence="6">
    <location>
        <begin position="358"/>
        <end position="377"/>
    </location>
</feature>
<evidence type="ECO:0000256" key="5">
    <source>
        <dbReference type="SAM" id="Coils"/>
    </source>
</evidence>
<dbReference type="OrthoDB" id="193703at2759"/>
<feature type="compositionally biased region" description="Polar residues" evidence="6">
    <location>
        <begin position="1143"/>
        <end position="1155"/>
    </location>
</feature>
<evidence type="ECO:0000256" key="1">
    <source>
        <dbReference type="ARBA" id="ARBA00022723"/>
    </source>
</evidence>
<feature type="compositionally biased region" description="Low complexity" evidence="6">
    <location>
        <begin position="671"/>
        <end position="683"/>
    </location>
</feature>
<feature type="compositionally biased region" description="Acidic residues" evidence="6">
    <location>
        <begin position="1156"/>
        <end position="1178"/>
    </location>
</feature>
<keyword evidence="3 4" id="KW-0862">Zinc</keyword>
<keyword evidence="5" id="KW-0175">Coiled coil</keyword>
<dbReference type="InterPro" id="IPR001660">
    <property type="entry name" value="SAM"/>
</dbReference>
<evidence type="ECO:0000256" key="3">
    <source>
        <dbReference type="ARBA" id="ARBA00022833"/>
    </source>
</evidence>
<feature type="domain" description="TRAF-type" evidence="8">
    <location>
        <begin position="893"/>
        <end position="930"/>
    </location>
</feature>
<gene>
    <name evidence="9" type="ORF">ACHHYP_16050</name>
</gene>
<dbReference type="Proteomes" id="UP000243579">
    <property type="component" value="Unassembled WGS sequence"/>
</dbReference>
<dbReference type="InterPro" id="IPR001293">
    <property type="entry name" value="Znf_TRAF"/>
</dbReference>
<dbReference type="SUPFAM" id="SSF47769">
    <property type="entry name" value="SAM/Pointed domain"/>
    <property type="match status" value="1"/>
</dbReference>
<dbReference type="SMART" id="SM00454">
    <property type="entry name" value="SAM"/>
    <property type="match status" value="1"/>
</dbReference>
<feature type="compositionally biased region" description="Basic and acidic residues" evidence="6">
    <location>
        <begin position="38"/>
        <end position="48"/>
    </location>
</feature>
<proteinExistence type="predicted"/>
<evidence type="ECO:0000313" key="9">
    <source>
        <dbReference type="EMBL" id="OQR82441.1"/>
    </source>
</evidence>
<dbReference type="Gene3D" id="1.10.150.50">
    <property type="entry name" value="Transcription Factor, Ets-1"/>
    <property type="match status" value="1"/>
</dbReference>
<feature type="region of interest" description="Disordered" evidence="6">
    <location>
        <begin position="658"/>
        <end position="683"/>
    </location>
</feature>
<keyword evidence="2 4" id="KW-0863">Zinc-finger</keyword>
<feature type="compositionally biased region" description="Acidic residues" evidence="6">
    <location>
        <begin position="1257"/>
        <end position="1272"/>
    </location>
</feature>
<feature type="compositionally biased region" description="Polar residues" evidence="6">
    <location>
        <begin position="660"/>
        <end position="670"/>
    </location>
</feature>
<feature type="region of interest" description="Disordered" evidence="6">
    <location>
        <begin position="26"/>
        <end position="75"/>
    </location>
</feature>
<dbReference type="Gene3D" id="3.30.40.10">
    <property type="entry name" value="Zinc/RING finger domain, C3HC4 (zinc finger)"/>
    <property type="match status" value="4"/>
</dbReference>
<dbReference type="PANTHER" id="PTHR48125:SF12">
    <property type="entry name" value="AT HOOK TRANSCRIPTION FACTOR FAMILY-RELATED"/>
    <property type="match status" value="1"/>
</dbReference>
<dbReference type="SUPFAM" id="SSF49599">
    <property type="entry name" value="TRAF domain-like"/>
    <property type="match status" value="2"/>
</dbReference>
<evidence type="ECO:0008006" key="11">
    <source>
        <dbReference type="Google" id="ProtNLM"/>
    </source>
</evidence>
<evidence type="ECO:0000313" key="10">
    <source>
        <dbReference type="Proteomes" id="UP000243579"/>
    </source>
</evidence>
<evidence type="ECO:0000259" key="8">
    <source>
        <dbReference type="PROSITE" id="PS50145"/>
    </source>
</evidence>
<sequence>MDWEANLAAIIKCTDENLRAQFRDHEPRVAHVPPPSHRLPDFPPRDWRPATPPPRKPLPEEPKAEAGNQYADVPYPHHTSYQVTHMMEQIRFSIKLEVDARAAIAERQLSAIMALTKSNSDEIDRLRMEAATVDRELRTMDQSHQKLRQDYTTQKDIMFHVQSMCGKDESWRMQADNQLLELRQLVAALREQANGIQVAMQEKLSRPELLVHFNACVEPIKAQLNASLQHQGSLIGDVTRTATSTSYLVDSLVKRVKDVDDHVDKVHTEMEAHVQRLERCQNARPPPPAPEQAVTTIDVPFADAWAPKVEAIATSQAAKAARSALESLQQEFGQRETKWMTSVQSLVQDQARQLQTSWAQDADSRARRSQDDWTTVEHHAKQNVERLERDMTQNLTRLEQRVGQLQTQLEGQWASALSLKSSEWTQAIEAERGERKRTLESVVTDSSQLKLSLVAQHDTFQRALHNATTESNEAIVKLKKSMQSLQESIQAAVVTRQTDTANLLATAQSSWKQLTDSATALQVEKFKTLETKVNEMESLHSYVKNLDAHAKTLDGQVRTVEGQLHAVEGQLRVTESHFRTIDGSLKAVDSIKSTLAEVQGVVAKIKSSSDKLPTTQPVPGYPMWPPYPPMFGLPHDGLNPMAYHPMMMASMFHGGLPTTKLPQGSNKSESAPTLAPLTGAPAPQDVAAADDAMMKGALAEAELAKARVEQRLKLERERRHTLGAMPSASPPVGPPNQKPTSPPLTMPTAPPPTPPPNQPTAAPATVPVSAARPATVVVADEAPMVKPPPVVTADAKTAKCSLCNMEMAPSAMLGHEQSQCPMRFEALQIAGFVRAKELTAHEGVCAKTIVKCKHCLVDVAAGDLPEHELQCDQVMKQCPHCLRRQKMSELQEHINVCDCRLVQCPNQCGGKFLQRGLEKHVLTKCPKRAVVKPEAVTSSAASLPTAPPPPAKAAVSNDTDKQECKYCDESYGASEIEEHEQSCDWKPKRCQYCNMVIISRDLARHEASCKQSSRQCAHCQQSFPSTAFAAHMPKCAKRPIKCIRCGELFPADVIVVHSTSCKPPLTSEAKSKAVPPPPSTPPPAHMTLTTSPKRKSESNLKQLLQPDPSASLQRHASTVQLQESTADDGSDRQSRRSFALAQLTAQSPATAGASESQEDEEDEDDEVDEEDELDDDDEDVSLAQVVAEWSVENVCLWLKEDVGVPDVVDRFDALQIDGQALLDLTEAALISEIGIKIKAHRDRILAAIEAIKSSDDYSSEEEDDEDEDVQEESTEHRDDEGPAFHVTVSIEGLIAHCKQSSIKALALTMKQKLESYMEKLTQEPAQLAAYLNLKLPKPALDHELTVLKRLVRYVLASRYGYAPTAFP</sequence>
<feature type="region of interest" description="Disordered" evidence="6">
    <location>
        <begin position="720"/>
        <end position="765"/>
    </location>
</feature>
<feature type="coiled-coil region" evidence="5">
    <location>
        <begin position="381"/>
        <end position="408"/>
    </location>
</feature>
<accession>A0A1V9Y9M5</accession>
<dbReference type="STRING" id="1202772.A0A1V9Y9M5"/>
<dbReference type="PANTHER" id="PTHR48125">
    <property type="entry name" value="LP07818P1"/>
    <property type="match status" value="1"/>
</dbReference>
<feature type="compositionally biased region" description="Basic and acidic residues" evidence="6">
    <location>
        <begin position="362"/>
        <end position="377"/>
    </location>
</feature>
<feature type="compositionally biased region" description="Pro residues" evidence="6">
    <location>
        <begin position="1074"/>
        <end position="1084"/>
    </location>
</feature>
<organism evidence="9 10">
    <name type="scientific">Achlya hypogyna</name>
    <name type="common">Oomycete</name>
    <name type="synonym">Protoachlya hypogyna</name>
    <dbReference type="NCBI Taxonomy" id="1202772"/>
    <lineage>
        <taxon>Eukaryota</taxon>
        <taxon>Sar</taxon>
        <taxon>Stramenopiles</taxon>
        <taxon>Oomycota</taxon>
        <taxon>Saprolegniomycetes</taxon>
        <taxon>Saprolegniales</taxon>
        <taxon>Achlyaceae</taxon>
        <taxon>Achlya</taxon>
    </lineage>
</organism>
<protein>
    <recommendedName>
        <fullName evidence="11">SAM domain-containing protein</fullName>
    </recommendedName>
</protein>
<dbReference type="InterPro" id="IPR013761">
    <property type="entry name" value="SAM/pointed_sf"/>
</dbReference>
<feature type="region of interest" description="Disordered" evidence="6">
    <location>
        <begin position="1065"/>
        <end position="1178"/>
    </location>
</feature>
<evidence type="ECO:0000259" key="7">
    <source>
        <dbReference type="PROSITE" id="PS50105"/>
    </source>
</evidence>
<evidence type="ECO:0000256" key="2">
    <source>
        <dbReference type="ARBA" id="ARBA00022771"/>
    </source>
</evidence>
<dbReference type="Pfam" id="PF07647">
    <property type="entry name" value="SAM_2"/>
    <property type="match status" value="1"/>
</dbReference>
<comment type="caution">
    <text evidence="9">The sequence shown here is derived from an EMBL/GenBank/DDBJ whole genome shotgun (WGS) entry which is preliminary data.</text>
</comment>
<feature type="domain" description="SAM" evidence="7">
    <location>
        <begin position="1189"/>
        <end position="1254"/>
    </location>
</feature>